<keyword evidence="3" id="KW-0813">Transport</keyword>
<dbReference type="PANTHER" id="PTHR24223">
    <property type="entry name" value="ATP-BINDING CASSETTE SUB-FAMILY C"/>
    <property type="match status" value="1"/>
</dbReference>
<dbReference type="EC" id="7.6.2.3" evidence="11"/>
<comment type="caution">
    <text evidence="17">The sequence shown here is derived from an EMBL/GenBank/DDBJ whole genome shotgun (WGS) entry which is preliminary data.</text>
</comment>
<evidence type="ECO:0000256" key="7">
    <source>
        <dbReference type="ARBA" id="ARBA00022741"/>
    </source>
</evidence>
<feature type="compositionally biased region" description="Polar residues" evidence="13">
    <location>
        <begin position="790"/>
        <end position="799"/>
    </location>
</feature>
<feature type="transmembrane region" description="Helical" evidence="14">
    <location>
        <begin position="338"/>
        <end position="358"/>
    </location>
</feature>
<dbReference type="SUPFAM" id="SSF52540">
    <property type="entry name" value="P-loop containing nucleoside triphosphate hydrolases"/>
    <property type="match status" value="2"/>
</dbReference>
<dbReference type="CDD" id="cd18603">
    <property type="entry name" value="ABC_6TM_MRP1_2_3_6_D2_like"/>
    <property type="match status" value="1"/>
</dbReference>
<feature type="domain" description="ABC transporter" evidence="15">
    <location>
        <begin position="511"/>
        <end position="734"/>
    </location>
</feature>
<dbReference type="PROSITE" id="PS50929">
    <property type="entry name" value="ABC_TM1F"/>
    <property type="match status" value="2"/>
</dbReference>
<dbReference type="EMBL" id="VCGU01000009">
    <property type="protein sequence ID" value="TRY70343.1"/>
    <property type="molecule type" value="Genomic_DNA"/>
</dbReference>
<evidence type="ECO:0000256" key="2">
    <source>
        <dbReference type="ARBA" id="ARBA00009726"/>
    </source>
</evidence>
<evidence type="ECO:0000313" key="18">
    <source>
        <dbReference type="Proteomes" id="UP000318571"/>
    </source>
</evidence>
<dbReference type="InterPro" id="IPR011527">
    <property type="entry name" value="ABC1_TM_dom"/>
</dbReference>
<proteinExistence type="inferred from homology"/>
<dbReference type="CDD" id="cd18595">
    <property type="entry name" value="ABC_6TM_MRP1_2_3_6_D1_like"/>
    <property type="match status" value="1"/>
</dbReference>
<name>A0A553NY37_TIGCA</name>
<dbReference type="InterPro" id="IPR003593">
    <property type="entry name" value="AAA+_ATPase"/>
</dbReference>
<dbReference type="Proteomes" id="UP000318571">
    <property type="component" value="Chromosome 9"/>
</dbReference>
<reference evidence="17 18" key="1">
    <citation type="journal article" date="2018" name="Nat. Ecol. Evol.">
        <title>Genomic signatures of mitonuclear coevolution across populations of Tigriopus californicus.</title>
        <authorList>
            <person name="Barreto F.S."/>
            <person name="Watson E.T."/>
            <person name="Lima T.G."/>
            <person name="Willett C.S."/>
            <person name="Edmands S."/>
            <person name="Li W."/>
            <person name="Burton R.S."/>
        </authorList>
    </citation>
    <scope>NUCLEOTIDE SEQUENCE [LARGE SCALE GENOMIC DNA]</scope>
    <source>
        <strain evidence="17 18">San Diego</strain>
    </source>
</reference>
<dbReference type="InterPro" id="IPR003439">
    <property type="entry name" value="ABC_transporter-like_ATP-bd"/>
</dbReference>
<feature type="transmembrane region" description="Helical" evidence="14">
    <location>
        <begin position="1087"/>
        <end position="1105"/>
    </location>
</feature>
<protein>
    <recommendedName>
        <fullName evidence="11">ABC-type glutathione-S-conjugate transporter</fullName>
        <ecNumber evidence="11">7.6.2.3</ecNumber>
    </recommendedName>
</protein>
<evidence type="ECO:0000259" key="15">
    <source>
        <dbReference type="PROSITE" id="PS50893"/>
    </source>
</evidence>
<evidence type="ECO:0000256" key="4">
    <source>
        <dbReference type="ARBA" id="ARBA00022554"/>
    </source>
</evidence>
<keyword evidence="18" id="KW-1185">Reference proteome</keyword>
<feature type="transmembrane region" description="Helical" evidence="14">
    <location>
        <begin position="197"/>
        <end position="214"/>
    </location>
</feature>
<dbReference type="InterPro" id="IPR050173">
    <property type="entry name" value="ABC_transporter_C-like"/>
</dbReference>
<dbReference type="Pfam" id="PF00005">
    <property type="entry name" value="ABC_tran"/>
    <property type="match status" value="2"/>
</dbReference>
<dbReference type="FunFam" id="3.40.50.300:FF:000074">
    <property type="entry name" value="Multidrug resistance-associated protein 5 isoform 1"/>
    <property type="match status" value="1"/>
</dbReference>
<feature type="transmembrane region" description="Helical" evidence="14">
    <location>
        <begin position="989"/>
        <end position="1013"/>
    </location>
</feature>
<dbReference type="SMART" id="SM00382">
    <property type="entry name" value="AAA"/>
    <property type="match status" value="2"/>
</dbReference>
<dbReference type="FunFam" id="1.20.1560.10:FF:000020">
    <property type="entry name" value="ABC metal ion transporter"/>
    <property type="match status" value="1"/>
</dbReference>
<dbReference type="Gene3D" id="1.20.1560.10">
    <property type="entry name" value="ABC transporter type 1, transmembrane domain"/>
    <property type="match status" value="2"/>
</dbReference>
<feature type="domain" description="ABC transmembrane type-1" evidence="16">
    <location>
        <begin position="863"/>
        <end position="1140"/>
    </location>
</feature>
<dbReference type="PROSITE" id="PS00211">
    <property type="entry name" value="ABC_TRANSPORTER_1"/>
    <property type="match status" value="2"/>
</dbReference>
<organism evidence="17 18">
    <name type="scientific">Tigriopus californicus</name>
    <name type="common">Marine copepod</name>
    <dbReference type="NCBI Taxonomy" id="6832"/>
    <lineage>
        <taxon>Eukaryota</taxon>
        <taxon>Metazoa</taxon>
        <taxon>Ecdysozoa</taxon>
        <taxon>Arthropoda</taxon>
        <taxon>Crustacea</taxon>
        <taxon>Multicrustacea</taxon>
        <taxon>Hexanauplia</taxon>
        <taxon>Copepoda</taxon>
        <taxon>Harpacticoida</taxon>
        <taxon>Harpacticidae</taxon>
        <taxon>Tigriopus</taxon>
    </lineage>
</organism>
<evidence type="ECO:0000256" key="6">
    <source>
        <dbReference type="ARBA" id="ARBA00022737"/>
    </source>
</evidence>
<keyword evidence="5 14" id="KW-0812">Transmembrane</keyword>
<dbReference type="InterPro" id="IPR017871">
    <property type="entry name" value="ABC_transporter-like_CS"/>
</dbReference>
<evidence type="ECO:0000313" key="17">
    <source>
        <dbReference type="EMBL" id="TRY70343.1"/>
    </source>
</evidence>
<sequence>MGSSMGMVAISDILRPLILIFTQVLALILTFLNKRMGLTTSAILFTFWWLFVLCFTPTFASVIRFGAIATPRPMWNLEQSVLYTFYYAFLVAIAFLNCWADPPPTYWQIEKQVETPSPELSASFPSKVLFSWMNGLFKLGWKIPLNAYNMYDLKPNLMSQFLTDRWNRLKKFRIDPVNYEPRLSIYRTLGRSFGAQFLWATFFQLLTLVLNQMSPQILSLLINYTTSSEPEWKGYLYMTLMVVVNMMKTLTLSHYFFMFTIIGQSIRTMLISAIYKKTFLLSSSARRERSIGETVNLMSIDAERVFAVIGSLNTVWYSPAVIILSLAFLWNYVGASCLAGLGVMIVLIPVNAILSAQIKKYQVINMKKKDARIEVMNEILDGIKVMKLYAWEPSFAEKVNKVRQEEVQTLKKISYLGAVQTFLFNSAVFLVTLATFATYVLVDSSNVLDAQKAFVSISYFNLMRVPLNQLPMFIIQIIQALVSHKRLDSFLNAPEIDEDAITNDPDNKVAIRIEDGSFAWDEDSSLQNINLKVTRGSLIAIVGQVGSGKSSLVSAMLGDMQKTSGTVNVDGSLAYVPQQAWIQNATVRDNITFGREYFENIYLDTVKACALEEDFLILDDGDQTEIGEKGINLSGGQKQRVSLARAVYNNRDIYLLDDPLSAVDAHVGNHIFKEVISSKTGVLRNKTRILVTHSLSVLPEVDTIIVLKNGNITEMGTYDELVSSQGAFSHFLAEYGTTLPQSLTEIEAMDNLKEAIESMLPLPSNDLNLAKKSSLEESTRVMFGQKSRHNSASSSTGNALSLRKRKTGPESKAKILNNFSQRKLKKPRKKKLIVEEKLETKAVSMGVYLYYARAIGLLVTLSILVLYGVNQGFSVGTNVWLAKWSDDPDSAIPSIRNMYLGVYGLLGGASALTVMLVYLIVTIGGLNASTKLHNNILTTVLAAPMMFFDTNPKGRVLNRFSKDVDAVDSSVPGNFNGFFKFLYNTCGTIAIICFTNPIFIAIFVPLFICYYFIQKIYIATSRQIKRLNSIARSPIYSLFGETLSGVVTIKAFKLQANFLDQNNAMVDIFQSSNYLSMAANRWLSIRLEMLGNVVILFAALFAVLGKNVMNPGVVGLSLSYAMQITGSLNFLIRMVSQIENNMVSVERIQEYEMDVDQEASYTLVQDPSEDDKWPPQGAIRFQDYKTRYRPGLDLVLKGVTCEIVAREKVGIVGRTGAGKSSLTMALFRMIEPASGSISIDGTNIATLGLGFLRSHITIIPQDPVLFSGSMRQNLDPFGKFSDPAIWKALELSHLGQYVSSLKMGLDHEIAEGGANLSVGQKQLLCLARALLRKTQILILDEATAAVDLETDDLIQTTIRKEFSDCTILTIAHRLNTIMDCDKIIVLSNGIIAEMGSPTALLQDQRSIFYDMAQNAGLVYTSFTN</sequence>
<feature type="transmembrane region" description="Helical" evidence="14">
    <location>
        <begin position="898"/>
        <end position="920"/>
    </location>
</feature>
<comment type="subcellular location">
    <subcellularLocation>
        <location evidence="1">Vacuole membrane</location>
        <topology evidence="1">Multi-pass membrane protein</topology>
    </subcellularLocation>
</comment>
<dbReference type="InterPro" id="IPR036640">
    <property type="entry name" value="ABC1_TM_sf"/>
</dbReference>
<dbReference type="CDD" id="cd03244">
    <property type="entry name" value="ABCC_MRP_domain2"/>
    <property type="match status" value="1"/>
</dbReference>
<dbReference type="GO" id="GO:0015431">
    <property type="term" value="F:ABC-type glutathione S-conjugate transporter activity"/>
    <property type="evidence" value="ECO:0007669"/>
    <property type="project" value="UniProtKB-EC"/>
</dbReference>
<evidence type="ECO:0000256" key="1">
    <source>
        <dbReference type="ARBA" id="ARBA00004128"/>
    </source>
</evidence>
<feature type="domain" description="ABC transmembrane type-1" evidence="16">
    <location>
        <begin position="198"/>
        <end position="479"/>
    </location>
</feature>
<dbReference type="PANTHER" id="PTHR24223:SF443">
    <property type="entry name" value="MULTIDRUG-RESISTANCE LIKE PROTEIN 1, ISOFORM I"/>
    <property type="match status" value="1"/>
</dbReference>
<evidence type="ECO:0000256" key="5">
    <source>
        <dbReference type="ARBA" id="ARBA00022692"/>
    </source>
</evidence>
<accession>A0A553NY37</accession>
<comment type="similarity">
    <text evidence="2">Belongs to the ABC transporter superfamily. ABCC family. Conjugate transporter (TC 3.A.1.208) subfamily.</text>
</comment>
<feature type="transmembrane region" description="Helical" evidence="14">
    <location>
        <begin position="234"/>
        <end position="257"/>
    </location>
</feature>
<keyword evidence="10 14" id="KW-0472">Membrane</keyword>
<evidence type="ECO:0000259" key="16">
    <source>
        <dbReference type="PROSITE" id="PS50929"/>
    </source>
</evidence>
<evidence type="ECO:0000256" key="12">
    <source>
        <dbReference type="ARBA" id="ARBA00047523"/>
    </source>
</evidence>
<dbReference type="SUPFAM" id="SSF90123">
    <property type="entry name" value="ABC transporter transmembrane region"/>
    <property type="match status" value="2"/>
</dbReference>
<dbReference type="GO" id="GO:0016887">
    <property type="term" value="F:ATP hydrolysis activity"/>
    <property type="evidence" value="ECO:0007669"/>
    <property type="project" value="InterPro"/>
</dbReference>
<dbReference type="STRING" id="6832.A0A553NY37"/>
<comment type="catalytic activity">
    <reaction evidence="12">
        <text>leukotriene C4(in) + ATP + H2O = leukotriene C4(out) + ADP + phosphate + H(+)</text>
        <dbReference type="Rhea" id="RHEA:38963"/>
        <dbReference type="ChEBI" id="CHEBI:15377"/>
        <dbReference type="ChEBI" id="CHEBI:15378"/>
        <dbReference type="ChEBI" id="CHEBI:30616"/>
        <dbReference type="ChEBI" id="CHEBI:43474"/>
        <dbReference type="ChEBI" id="CHEBI:57973"/>
        <dbReference type="ChEBI" id="CHEBI:456216"/>
    </reaction>
    <physiologicalReaction direction="left-to-right" evidence="12">
        <dbReference type="Rhea" id="RHEA:38964"/>
    </physiologicalReaction>
</comment>
<keyword evidence="8" id="KW-0067">ATP-binding</keyword>
<feature type="domain" description="ABC transporter" evidence="15">
    <location>
        <begin position="1179"/>
        <end position="1413"/>
    </location>
</feature>
<dbReference type="FunFam" id="3.40.50.300:FF:000997">
    <property type="entry name" value="Multidrug resistance-associated protein 1"/>
    <property type="match status" value="1"/>
</dbReference>
<dbReference type="FunFam" id="1.20.1560.10:FF:000001">
    <property type="entry name" value="ATP-binding cassette subfamily C member 1"/>
    <property type="match status" value="1"/>
</dbReference>
<dbReference type="Pfam" id="PF00664">
    <property type="entry name" value="ABC_membrane"/>
    <property type="match status" value="2"/>
</dbReference>
<dbReference type="GO" id="GO:0005524">
    <property type="term" value="F:ATP binding"/>
    <property type="evidence" value="ECO:0007669"/>
    <property type="project" value="UniProtKB-KW"/>
</dbReference>
<feature type="transmembrane region" description="Helical" evidence="14">
    <location>
        <begin position="81"/>
        <end position="100"/>
    </location>
</feature>
<feature type="region of interest" description="Disordered" evidence="13">
    <location>
        <begin position="782"/>
        <end position="809"/>
    </location>
</feature>
<evidence type="ECO:0000256" key="10">
    <source>
        <dbReference type="ARBA" id="ARBA00023136"/>
    </source>
</evidence>
<dbReference type="OMA" id="ILISMEN"/>
<keyword evidence="4" id="KW-0926">Vacuole</keyword>
<dbReference type="PROSITE" id="PS50893">
    <property type="entry name" value="ABC_TRANSPORTER_2"/>
    <property type="match status" value="2"/>
</dbReference>
<dbReference type="Gene3D" id="3.40.50.300">
    <property type="entry name" value="P-loop containing nucleotide triphosphate hydrolases"/>
    <property type="match status" value="2"/>
</dbReference>
<feature type="transmembrane region" description="Helical" evidence="14">
    <location>
        <begin position="13"/>
        <end position="32"/>
    </location>
</feature>
<evidence type="ECO:0000256" key="3">
    <source>
        <dbReference type="ARBA" id="ARBA00022448"/>
    </source>
</evidence>
<feature type="transmembrane region" description="Helical" evidence="14">
    <location>
        <begin position="44"/>
        <end position="69"/>
    </location>
</feature>
<dbReference type="InterPro" id="IPR027417">
    <property type="entry name" value="P-loop_NTPase"/>
</dbReference>
<gene>
    <name evidence="17" type="ORF">TCAL_02430</name>
</gene>
<evidence type="ECO:0000256" key="8">
    <source>
        <dbReference type="ARBA" id="ARBA00022840"/>
    </source>
</evidence>
<dbReference type="GO" id="GO:0005774">
    <property type="term" value="C:vacuolar membrane"/>
    <property type="evidence" value="ECO:0007669"/>
    <property type="project" value="UniProtKB-SubCell"/>
</dbReference>
<keyword evidence="6" id="KW-0677">Repeat</keyword>
<feature type="transmembrane region" description="Helical" evidence="14">
    <location>
        <begin position="847"/>
        <end position="869"/>
    </location>
</feature>
<evidence type="ECO:0000256" key="11">
    <source>
        <dbReference type="ARBA" id="ARBA00024220"/>
    </source>
</evidence>
<feature type="transmembrane region" description="Helical" evidence="14">
    <location>
        <begin position="305"/>
        <end position="332"/>
    </location>
</feature>
<evidence type="ECO:0000256" key="13">
    <source>
        <dbReference type="SAM" id="MobiDB-lite"/>
    </source>
</evidence>
<evidence type="ECO:0000256" key="9">
    <source>
        <dbReference type="ARBA" id="ARBA00022989"/>
    </source>
</evidence>
<feature type="transmembrane region" description="Helical" evidence="14">
    <location>
        <begin position="422"/>
        <end position="442"/>
    </location>
</feature>
<evidence type="ECO:0000256" key="14">
    <source>
        <dbReference type="SAM" id="Phobius"/>
    </source>
</evidence>
<keyword evidence="9 14" id="KW-1133">Transmembrane helix</keyword>
<dbReference type="CDD" id="cd03250">
    <property type="entry name" value="ABCC_MRP_domain1"/>
    <property type="match status" value="1"/>
</dbReference>
<dbReference type="GO" id="GO:0000323">
    <property type="term" value="C:lytic vacuole"/>
    <property type="evidence" value="ECO:0007669"/>
    <property type="project" value="UniProtKB-ARBA"/>
</dbReference>
<keyword evidence="7" id="KW-0547">Nucleotide-binding</keyword>